<accession>A0A3S4KKW8</accession>
<keyword evidence="7 12" id="KW-0812">Transmembrane</keyword>
<evidence type="ECO:0000313" key="14">
    <source>
        <dbReference type="Proteomes" id="UP000282433"/>
    </source>
</evidence>
<reference evidence="13 14" key="1">
    <citation type="submission" date="2018-12" db="EMBL/GenBank/DDBJ databases">
        <authorList>
            <consortium name="Pathogen Informatics"/>
        </authorList>
    </citation>
    <scope>NUCLEOTIDE SEQUENCE [LARGE SCALE GENOMIC DNA]</scope>
    <source>
        <strain evidence="13 14">NCTC13635</strain>
    </source>
</reference>
<dbReference type="Proteomes" id="UP000282433">
    <property type="component" value="Chromosome"/>
</dbReference>
<keyword evidence="4" id="KW-0813">Transport</keyword>
<evidence type="ECO:0000256" key="3">
    <source>
        <dbReference type="ARBA" id="ARBA00021563"/>
    </source>
</evidence>
<dbReference type="Pfam" id="PF01203">
    <property type="entry name" value="T2SSN"/>
    <property type="match status" value="1"/>
</dbReference>
<evidence type="ECO:0000256" key="9">
    <source>
        <dbReference type="ARBA" id="ARBA00023136"/>
    </source>
</evidence>
<dbReference type="GO" id="GO:0005886">
    <property type="term" value="C:plasma membrane"/>
    <property type="evidence" value="ECO:0007669"/>
    <property type="project" value="UniProtKB-SubCell"/>
</dbReference>
<evidence type="ECO:0000256" key="10">
    <source>
        <dbReference type="ARBA" id="ARBA00030772"/>
    </source>
</evidence>
<evidence type="ECO:0000256" key="4">
    <source>
        <dbReference type="ARBA" id="ARBA00022448"/>
    </source>
</evidence>
<gene>
    <name evidence="13" type="primary">outN</name>
    <name evidence="13" type="ORF">NCTC13635_05178</name>
</gene>
<dbReference type="GO" id="GO:0015627">
    <property type="term" value="C:type II protein secretion system complex"/>
    <property type="evidence" value="ECO:0007669"/>
    <property type="project" value="InterPro"/>
</dbReference>
<keyword evidence="6" id="KW-0997">Cell inner membrane</keyword>
<evidence type="ECO:0000313" key="13">
    <source>
        <dbReference type="EMBL" id="VEB05368.1"/>
    </source>
</evidence>
<evidence type="ECO:0000256" key="1">
    <source>
        <dbReference type="ARBA" id="ARBA00004533"/>
    </source>
</evidence>
<protein>
    <recommendedName>
        <fullName evidence="3">Type II secretion system protein N</fullName>
    </recommendedName>
    <alternativeName>
        <fullName evidence="10">General secretion pathway protein N</fullName>
    </alternativeName>
</protein>
<evidence type="ECO:0000256" key="6">
    <source>
        <dbReference type="ARBA" id="ARBA00022519"/>
    </source>
</evidence>
<comment type="subcellular location">
    <subcellularLocation>
        <location evidence="1">Cell inner membrane</location>
    </subcellularLocation>
</comment>
<dbReference type="EMBL" id="LR134162">
    <property type="protein sequence ID" value="VEB05368.1"/>
    <property type="molecule type" value="Genomic_DNA"/>
</dbReference>
<proteinExistence type="inferred from homology"/>
<evidence type="ECO:0000256" key="11">
    <source>
        <dbReference type="SAM" id="MobiDB-lite"/>
    </source>
</evidence>
<feature type="transmembrane region" description="Helical" evidence="12">
    <location>
        <begin position="261"/>
        <end position="280"/>
    </location>
</feature>
<keyword evidence="12" id="KW-1133">Transmembrane helix</keyword>
<comment type="similarity">
    <text evidence="2">Belongs to the GSP N family.</text>
</comment>
<evidence type="ECO:0000256" key="12">
    <source>
        <dbReference type="SAM" id="Phobius"/>
    </source>
</evidence>
<feature type="region of interest" description="Disordered" evidence="11">
    <location>
        <begin position="359"/>
        <end position="383"/>
    </location>
</feature>
<evidence type="ECO:0000256" key="8">
    <source>
        <dbReference type="ARBA" id="ARBA00022927"/>
    </source>
</evidence>
<sequence>MKANWIAGGLLLVLYLLWLTATAPARLLAPMLPPGVQVGQFSGSVWRGAAQPVYWHGERLERLAWSLTLAGWQVSLSDPRGVMGQARLWGLRDLRLQEGRLTAPASLLSRWLMSTMPVKAAGEVTFSLTEGRFSDGRCRHIIAGGAQWRQARLHSPVGSLELAQVNGTFRCTVDGAVALTLRQDSHQLSLSGQGTLSPDGRYLFRGTLQPRQGMPPLLALLVTRPTANNAPGPDAVAAAGKMVTTGAKMTTLAALSLHFPFVWYGFLLLFGLALGSFYNVGDLSSAAHVDPDRGRRADNPQHPGLFLPAVPPADLLAGQYPAAQFPLAGPSRPLLSGAHRVELSADRAGHRPAVYPRRSFAGAGPAAGGRPGAALVPADTGAD</sequence>
<keyword evidence="5" id="KW-1003">Cell membrane</keyword>
<dbReference type="GO" id="GO:0015628">
    <property type="term" value="P:protein secretion by the type II secretion system"/>
    <property type="evidence" value="ECO:0007669"/>
    <property type="project" value="InterPro"/>
</dbReference>
<dbReference type="AlphaFoldDB" id="A0A3S4KKW8"/>
<name>A0A3S4KKW8_KLEPN</name>
<dbReference type="InterPro" id="IPR022792">
    <property type="entry name" value="T2SS_protein-GspN"/>
</dbReference>
<evidence type="ECO:0000256" key="5">
    <source>
        <dbReference type="ARBA" id="ARBA00022475"/>
    </source>
</evidence>
<keyword evidence="9 12" id="KW-0472">Membrane</keyword>
<feature type="compositionally biased region" description="Low complexity" evidence="11">
    <location>
        <begin position="372"/>
        <end position="383"/>
    </location>
</feature>
<keyword evidence="8" id="KW-0653">Protein transport</keyword>
<evidence type="ECO:0000256" key="7">
    <source>
        <dbReference type="ARBA" id="ARBA00022692"/>
    </source>
</evidence>
<organism evidence="13 14">
    <name type="scientific">Klebsiella pneumoniae</name>
    <dbReference type="NCBI Taxonomy" id="573"/>
    <lineage>
        <taxon>Bacteria</taxon>
        <taxon>Pseudomonadati</taxon>
        <taxon>Pseudomonadota</taxon>
        <taxon>Gammaproteobacteria</taxon>
        <taxon>Enterobacterales</taxon>
        <taxon>Enterobacteriaceae</taxon>
        <taxon>Klebsiella/Raoultella group</taxon>
        <taxon>Klebsiella</taxon>
        <taxon>Klebsiella pneumoniae complex</taxon>
    </lineage>
</organism>
<evidence type="ECO:0000256" key="2">
    <source>
        <dbReference type="ARBA" id="ARBA00007208"/>
    </source>
</evidence>